<feature type="transmembrane region" description="Helical" evidence="4">
    <location>
        <begin position="298"/>
        <end position="320"/>
    </location>
</feature>
<feature type="domain" description="Major facilitator superfamily (MFS) profile" evidence="5">
    <location>
        <begin position="9"/>
        <end position="387"/>
    </location>
</feature>
<feature type="transmembrane region" description="Helical" evidence="4">
    <location>
        <begin position="237"/>
        <end position="262"/>
    </location>
</feature>
<proteinExistence type="predicted"/>
<keyword evidence="3 4" id="KW-0472">Membrane</keyword>
<feature type="transmembrane region" description="Helical" evidence="4">
    <location>
        <begin position="79"/>
        <end position="97"/>
    </location>
</feature>
<evidence type="ECO:0000259" key="5">
    <source>
        <dbReference type="PROSITE" id="PS50850"/>
    </source>
</evidence>
<feature type="transmembrane region" description="Helical" evidence="4">
    <location>
        <begin position="362"/>
        <end position="382"/>
    </location>
</feature>
<dbReference type="EMBL" id="JALAZD010000001">
    <property type="protein sequence ID" value="MCI0125860.1"/>
    <property type="molecule type" value="Genomic_DNA"/>
</dbReference>
<evidence type="ECO:0000256" key="4">
    <source>
        <dbReference type="SAM" id="Phobius"/>
    </source>
</evidence>
<reference evidence="6" key="1">
    <citation type="submission" date="2022-03" db="EMBL/GenBank/DDBJ databases">
        <title>The complete genome sequence of a Methyloterrigena soli.</title>
        <authorList>
            <person name="Zi Z."/>
        </authorList>
    </citation>
    <scope>NUCLEOTIDE SEQUENCE</scope>
    <source>
        <strain evidence="6">M48</strain>
    </source>
</reference>
<organism evidence="6 7">
    <name type="scientific">Paradevosia shaoguanensis</name>
    <dbReference type="NCBI Taxonomy" id="1335043"/>
    <lineage>
        <taxon>Bacteria</taxon>
        <taxon>Pseudomonadati</taxon>
        <taxon>Pseudomonadota</taxon>
        <taxon>Alphaproteobacteria</taxon>
        <taxon>Hyphomicrobiales</taxon>
        <taxon>Devosiaceae</taxon>
        <taxon>Paradevosia</taxon>
    </lineage>
</organism>
<protein>
    <submittedName>
        <fullName evidence="6">Cyanate transporter</fullName>
    </submittedName>
</protein>
<keyword evidence="2 4" id="KW-1133">Transmembrane helix</keyword>
<dbReference type="SUPFAM" id="SSF103473">
    <property type="entry name" value="MFS general substrate transporter"/>
    <property type="match status" value="1"/>
</dbReference>
<feature type="transmembrane region" description="Helical" evidence="4">
    <location>
        <begin position="167"/>
        <end position="187"/>
    </location>
</feature>
<dbReference type="PANTHER" id="PTHR23523:SF1">
    <property type="entry name" value="CYANATE TRANSPORT PROTEIN CYNX"/>
    <property type="match status" value="1"/>
</dbReference>
<dbReference type="InterPro" id="IPR052524">
    <property type="entry name" value="MFS_Cyanate_Porter"/>
</dbReference>
<dbReference type="PROSITE" id="PS50850">
    <property type="entry name" value="MFS"/>
    <property type="match status" value="1"/>
</dbReference>
<dbReference type="Pfam" id="PF07690">
    <property type="entry name" value="MFS_1"/>
    <property type="match status" value="1"/>
</dbReference>
<dbReference type="Gene3D" id="1.20.1250.20">
    <property type="entry name" value="MFS general substrate transporter like domains"/>
    <property type="match status" value="2"/>
</dbReference>
<dbReference type="GO" id="GO:0022857">
    <property type="term" value="F:transmembrane transporter activity"/>
    <property type="evidence" value="ECO:0007669"/>
    <property type="project" value="InterPro"/>
</dbReference>
<keyword evidence="7" id="KW-1185">Reference proteome</keyword>
<feature type="transmembrane region" description="Helical" evidence="4">
    <location>
        <begin position="208"/>
        <end position="231"/>
    </location>
</feature>
<feature type="transmembrane region" description="Helical" evidence="4">
    <location>
        <begin position="274"/>
        <end position="292"/>
    </location>
</feature>
<dbReference type="InterPro" id="IPR036259">
    <property type="entry name" value="MFS_trans_sf"/>
</dbReference>
<gene>
    <name evidence="6" type="ORF">ML536_03365</name>
</gene>
<feature type="transmembrane region" description="Helical" evidence="4">
    <location>
        <begin position="133"/>
        <end position="155"/>
    </location>
</feature>
<evidence type="ECO:0000313" key="7">
    <source>
        <dbReference type="Proteomes" id="UP001156140"/>
    </source>
</evidence>
<dbReference type="RefSeq" id="WP_281734965.1">
    <property type="nucleotide sequence ID" value="NZ_JAKETQ010000001.1"/>
</dbReference>
<dbReference type="InterPro" id="IPR020846">
    <property type="entry name" value="MFS_dom"/>
</dbReference>
<dbReference type="Proteomes" id="UP001156140">
    <property type="component" value="Unassembled WGS sequence"/>
</dbReference>
<keyword evidence="1 4" id="KW-0812">Transmembrane</keyword>
<feature type="transmembrane region" description="Helical" evidence="4">
    <location>
        <begin position="332"/>
        <end position="350"/>
    </location>
</feature>
<evidence type="ECO:0000256" key="2">
    <source>
        <dbReference type="ARBA" id="ARBA00022989"/>
    </source>
</evidence>
<dbReference type="PANTHER" id="PTHR23523">
    <property type="match status" value="1"/>
</dbReference>
<sequence>MSTQETLRSRLPMLAVVVVVGLNLRPFLTAVGPLAAGISAQTGLAYQDMALLTLVPMLLMGALAFLGPAIQRRFGARRAVIAALIVLASGSLLRYFAWDGRVLILTAVLCGLGVAVVQALFPGIIKLHFPDRVTFVTGLYSSMLMGGGAVGAQVAPLVAKASADWRLGLAWLAIPAIIAVLMAARFLPRANGQGASAPAMAFLRRPRTWLLMLSFGLVNGGYSTVVAWLAAFYQGHGWSAAASGSLLAVVALGQAASALLMPILASRNLDRRRWIWLTLAMQLIGFAGLAFLPYAAPVIWALVVGAGLGGCFALTMVVALDHLPNPAQAGALSALMQGGGFLLAALPPWIVATLHEATGGFIAGWILHIGCVLVVSLLVLRLNPAGYAKAMSLPNAQPNSLQKQAISSPASSR</sequence>
<evidence type="ECO:0000256" key="1">
    <source>
        <dbReference type="ARBA" id="ARBA00022692"/>
    </source>
</evidence>
<dbReference type="NCBIfam" id="NF007256">
    <property type="entry name" value="PRK09705.1"/>
    <property type="match status" value="1"/>
</dbReference>
<comment type="caution">
    <text evidence="6">The sequence shown here is derived from an EMBL/GenBank/DDBJ whole genome shotgun (WGS) entry which is preliminary data.</text>
</comment>
<evidence type="ECO:0000256" key="3">
    <source>
        <dbReference type="ARBA" id="ARBA00023136"/>
    </source>
</evidence>
<feature type="transmembrane region" description="Helical" evidence="4">
    <location>
        <begin position="50"/>
        <end position="67"/>
    </location>
</feature>
<accession>A0AA41U9Y3</accession>
<evidence type="ECO:0000313" key="6">
    <source>
        <dbReference type="EMBL" id="MCI0125860.1"/>
    </source>
</evidence>
<dbReference type="AlphaFoldDB" id="A0AA41U9Y3"/>
<name>A0AA41U9Y3_9HYPH</name>
<dbReference type="InterPro" id="IPR011701">
    <property type="entry name" value="MFS"/>
</dbReference>
<feature type="transmembrane region" description="Helical" evidence="4">
    <location>
        <begin position="103"/>
        <end position="121"/>
    </location>
</feature>